<accession>A0A6J4R8G7</accession>
<dbReference type="AlphaFoldDB" id="A0A6J4R8G7"/>
<dbReference type="GO" id="GO:0016020">
    <property type="term" value="C:membrane"/>
    <property type="evidence" value="ECO:0007669"/>
    <property type="project" value="UniProtKB-SubCell"/>
</dbReference>
<dbReference type="GO" id="GO:0051301">
    <property type="term" value="P:cell division"/>
    <property type="evidence" value="ECO:0007669"/>
    <property type="project" value="UniProtKB-KW"/>
</dbReference>
<reference evidence="13" key="1">
    <citation type="submission" date="2020-02" db="EMBL/GenBank/DDBJ databases">
        <authorList>
            <person name="Meier V. D."/>
        </authorList>
    </citation>
    <scope>NUCLEOTIDE SEQUENCE</scope>
    <source>
        <strain evidence="13">AVDCRST_MAG38</strain>
    </source>
</reference>
<evidence type="ECO:0000256" key="10">
    <source>
        <dbReference type="ARBA" id="ARBA00023136"/>
    </source>
</evidence>
<evidence type="ECO:0000256" key="3">
    <source>
        <dbReference type="ARBA" id="ARBA00007931"/>
    </source>
</evidence>
<keyword evidence="9" id="KW-0482">Metalloprotease</keyword>
<evidence type="ECO:0000256" key="4">
    <source>
        <dbReference type="ARBA" id="ARBA00022670"/>
    </source>
</evidence>
<dbReference type="PANTHER" id="PTHR42837:SF2">
    <property type="entry name" value="MEMBRANE METALLOPROTEASE ARASP2, CHLOROPLASTIC-RELATED"/>
    <property type="match status" value="1"/>
</dbReference>
<evidence type="ECO:0000256" key="9">
    <source>
        <dbReference type="ARBA" id="ARBA00023049"/>
    </source>
</evidence>
<keyword evidence="6" id="KW-0378">Hydrolase</keyword>
<dbReference type="InterPro" id="IPR008915">
    <property type="entry name" value="Peptidase_M50"/>
</dbReference>
<feature type="transmembrane region" description="Helical" evidence="11">
    <location>
        <begin position="93"/>
        <end position="115"/>
    </location>
</feature>
<dbReference type="SUPFAM" id="SSF50156">
    <property type="entry name" value="PDZ domain-like"/>
    <property type="match status" value="1"/>
</dbReference>
<dbReference type="Pfam" id="PF02163">
    <property type="entry name" value="Peptidase_M50"/>
    <property type="match status" value="1"/>
</dbReference>
<keyword evidence="13" id="KW-0131">Cell cycle</keyword>
<keyword evidence="8 11" id="KW-1133">Transmembrane helix</keyword>
<evidence type="ECO:0000256" key="2">
    <source>
        <dbReference type="ARBA" id="ARBA00004141"/>
    </source>
</evidence>
<dbReference type="InterPro" id="IPR004387">
    <property type="entry name" value="Pept_M50_Zn"/>
</dbReference>
<gene>
    <name evidence="13" type="ORF">AVDCRST_MAG38-568</name>
</gene>
<sequence>MSWLLAFLGFAALIVLHELGHFAVAKAVGMRVERFSLFFPPLLGRIQRGETEYAIGSIPLGGYVRITGMNPHEPIPPEVEHRAYFRQPVWKRIAVIVAGPVVNIVLAFAILWGLFMTIDGGRIVQPTSTIDEVEAGTPAAGTLRPGDTILAVDGERGEPGRLIFALRGHACAGEPEDGCRAAEPAAVTVLRDGREQTFSIRPFYDADPEVRAMRLGFSFAQDSRPATPVNAAAASGEQMWTVTATTVTKIVRIFDPEDRKELSSLVGGYETTRQAIKLDSRIALYVLALISLSLGVINLFPFLPLDGGHIFWALAEKVSGRRIPVAVMERAGLVGFALVMILFFVGLNNDIGRLQGEGFGLR</sequence>
<evidence type="ECO:0000259" key="12">
    <source>
        <dbReference type="PROSITE" id="PS50106"/>
    </source>
</evidence>
<dbReference type="GO" id="GO:0006508">
    <property type="term" value="P:proteolysis"/>
    <property type="evidence" value="ECO:0007669"/>
    <property type="project" value="UniProtKB-KW"/>
</dbReference>
<evidence type="ECO:0000256" key="7">
    <source>
        <dbReference type="ARBA" id="ARBA00022833"/>
    </source>
</evidence>
<comment type="subcellular location">
    <subcellularLocation>
        <location evidence="2">Membrane</location>
        <topology evidence="2">Multi-pass membrane protein</topology>
    </subcellularLocation>
</comment>
<dbReference type="EMBL" id="CADCVJ010000033">
    <property type="protein sequence ID" value="CAA9464438.1"/>
    <property type="molecule type" value="Genomic_DNA"/>
</dbReference>
<evidence type="ECO:0000256" key="6">
    <source>
        <dbReference type="ARBA" id="ARBA00022801"/>
    </source>
</evidence>
<evidence type="ECO:0000256" key="8">
    <source>
        <dbReference type="ARBA" id="ARBA00022989"/>
    </source>
</evidence>
<organism evidence="13">
    <name type="scientific">uncultured Solirubrobacteraceae bacterium</name>
    <dbReference type="NCBI Taxonomy" id="1162706"/>
    <lineage>
        <taxon>Bacteria</taxon>
        <taxon>Bacillati</taxon>
        <taxon>Actinomycetota</taxon>
        <taxon>Thermoleophilia</taxon>
        <taxon>Solirubrobacterales</taxon>
        <taxon>Solirubrobacteraceae</taxon>
        <taxon>environmental samples</taxon>
    </lineage>
</organism>
<evidence type="ECO:0000256" key="11">
    <source>
        <dbReference type="SAM" id="Phobius"/>
    </source>
</evidence>
<comment type="cofactor">
    <cofactor evidence="1">
        <name>Zn(2+)</name>
        <dbReference type="ChEBI" id="CHEBI:29105"/>
    </cofactor>
</comment>
<dbReference type="InterPro" id="IPR001478">
    <property type="entry name" value="PDZ"/>
</dbReference>
<proteinExistence type="inferred from homology"/>
<evidence type="ECO:0000313" key="13">
    <source>
        <dbReference type="EMBL" id="CAA9464438.1"/>
    </source>
</evidence>
<keyword evidence="5 11" id="KW-0812">Transmembrane</keyword>
<evidence type="ECO:0000256" key="5">
    <source>
        <dbReference type="ARBA" id="ARBA00022692"/>
    </source>
</evidence>
<keyword evidence="10 11" id="KW-0472">Membrane</keyword>
<keyword evidence="7" id="KW-0862">Zinc</keyword>
<protein>
    <submittedName>
        <fullName evidence="13">Intramembrane protease RasP/YluC, implicated in cell division based on FtsL cleavage</fullName>
    </submittedName>
</protein>
<dbReference type="PANTHER" id="PTHR42837">
    <property type="entry name" value="REGULATOR OF SIGMA-E PROTEASE RSEP"/>
    <property type="match status" value="1"/>
</dbReference>
<feature type="transmembrane region" description="Helical" evidence="11">
    <location>
        <begin position="282"/>
        <end position="303"/>
    </location>
</feature>
<keyword evidence="13" id="KW-0132">Cell division</keyword>
<name>A0A6J4R8G7_9ACTN</name>
<evidence type="ECO:0000256" key="1">
    <source>
        <dbReference type="ARBA" id="ARBA00001947"/>
    </source>
</evidence>
<feature type="transmembrane region" description="Helical" evidence="11">
    <location>
        <begin position="323"/>
        <end position="345"/>
    </location>
</feature>
<dbReference type="CDD" id="cd06163">
    <property type="entry name" value="S2P-M50_PDZ_RseP-like"/>
    <property type="match status" value="1"/>
</dbReference>
<comment type="similarity">
    <text evidence="3">Belongs to the peptidase M50B family.</text>
</comment>
<dbReference type="InterPro" id="IPR036034">
    <property type="entry name" value="PDZ_sf"/>
</dbReference>
<dbReference type="GO" id="GO:0004222">
    <property type="term" value="F:metalloendopeptidase activity"/>
    <property type="evidence" value="ECO:0007669"/>
    <property type="project" value="InterPro"/>
</dbReference>
<keyword evidence="4 13" id="KW-0645">Protease</keyword>
<dbReference type="PROSITE" id="PS50106">
    <property type="entry name" value="PDZ"/>
    <property type="match status" value="1"/>
</dbReference>
<dbReference type="Gene3D" id="2.30.42.10">
    <property type="match status" value="1"/>
</dbReference>
<feature type="domain" description="PDZ" evidence="12">
    <location>
        <begin position="113"/>
        <end position="154"/>
    </location>
</feature>